<sequence length="488" mass="51230">MATLSGAIIVNALPRIIEDLDGTQRQYSWVFAAPLVTATVATTVWGRLADRTSKKRLAQASVLIFILGSILTGLAKNTEVLIGLRGIQGVGVGGLLSLVHIVMASMIPSRERGRYMGYLGVVTALAIVAGPLLGGIIVDTPVLGWRWCFWIGVPVGVVALLLLECMPPLRTPVSHTGNSVLGAILLLSSISTLLVWVTLVGDLFEWSSWPSATVAGGGIALAILAWLVERGSTDPVVPLRIIRKRTMALAITASMAVAIVTMSTLVHAAQYFQITRGYTPTQSGALVVPMMLGLMCAMFVSGHMVTRTGRWKGHLIVGTALATVGIALLGTINQATSLVHLGIYMSLLGSGLGACTQNLILVAQDSLMYRDLGAGTSIMAFFQSLGSAAGVTFLGTLLALKSEQVFADGMAAHPGTGEWIGEGEILSWIQTRPVPGPTRDLAERAYGEAIALTFHVSAGAALAAFVAVLFLPAVSLRTTVGRVEAPNE</sequence>
<name>A0A6N9YSG4_9ACTN</name>
<keyword evidence="8" id="KW-1185">Reference proteome</keyword>
<evidence type="ECO:0000256" key="2">
    <source>
        <dbReference type="ARBA" id="ARBA00022692"/>
    </source>
</evidence>
<dbReference type="InterPro" id="IPR011701">
    <property type="entry name" value="MFS"/>
</dbReference>
<protein>
    <submittedName>
        <fullName evidence="7">MFS transporter</fullName>
    </submittedName>
</protein>
<feature type="transmembrane region" description="Helical" evidence="5">
    <location>
        <begin position="449"/>
        <end position="474"/>
    </location>
</feature>
<feature type="transmembrane region" description="Helical" evidence="5">
    <location>
        <begin position="57"/>
        <end position="75"/>
    </location>
</feature>
<feature type="transmembrane region" description="Helical" evidence="5">
    <location>
        <begin position="249"/>
        <end position="272"/>
    </location>
</feature>
<feature type="domain" description="Major facilitator superfamily (MFS) profile" evidence="6">
    <location>
        <begin position="1"/>
        <end position="476"/>
    </location>
</feature>
<dbReference type="Gene3D" id="1.20.1250.20">
    <property type="entry name" value="MFS general substrate transporter like domains"/>
    <property type="match status" value="1"/>
</dbReference>
<accession>A0A6N9YSG4</accession>
<organism evidence="7 8">
    <name type="scientific">Phytoactinopolyspora alkaliphila</name>
    <dbReference type="NCBI Taxonomy" id="1783498"/>
    <lineage>
        <taxon>Bacteria</taxon>
        <taxon>Bacillati</taxon>
        <taxon>Actinomycetota</taxon>
        <taxon>Actinomycetes</taxon>
        <taxon>Jiangellales</taxon>
        <taxon>Jiangellaceae</taxon>
        <taxon>Phytoactinopolyspora</taxon>
    </lineage>
</organism>
<dbReference type="PRINTS" id="PR01036">
    <property type="entry name" value="TCRTETB"/>
</dbReference>
<gene>
    <name evidence="7" type="ORF">G1H11_21725</name>
</gene>
<feature type="transmembrane region" description="Helical" evidence="5">
    <location>
        <begin position="374"/>
        <end position="400"/>
    </location>
</feature>
<reference evidence="7 8" key="1">
    <citation type="submission" date="2020-02" db="EMBL/GenBank/DDBJ databases">
        <authorList>
            <person name="Li X.-J."/>
            <person name="Feng X.-M."/>
        </authorList>
    </citation>
    <scope>NUCLEOTIDE SEQUENCE [LARGE SCALE GENOMIC DNA]</scope>
    <source>
        <strain evidence="7 8">CGMCC 4.7225</strain>
    </source>
</reference>
<dbReference type="InterPro" id="IPR036259">
    <property type="entry name" value="MFS_trans_sf"/>
</dbReference>
<comment type="subcellular location">
    <subcellularLocation>
        <location evidence="1">Cell membrane</location>
        <topology evidence="1">Multi-pass membrane protein</topology>
    </subcellularLocation>
</comment>
<dbReference type="Gene3D" id="1.20.1720.10">
    <property type="entry name" value="Multidrug resistance protein D"/>
    <property type="match status" value="1"/>
</dbReference>
<dbReference type="SUPFAM" id="SSF103473">
    <property type="entry name" value="MFS general substrate transporter"/>
    <property type="match status" value="1"/>
</dbReference>
<keyword evidence="2 5" id="KW-0812">Transmembrane</keyword>
<feature type="transmembrane region" description="Helical" evidence="5">
    <location>
        <begin position="313"/>
        <end position="332"/>
    </location>
</feature>
<dbReference type="EMBL" id="JAAGOB010000014">
    <property type="protein sequence ID" value="NED97922.1"/>
    <property type="molecule type" value="Genomic_DNA"/>
</dbReference>
<keyword evidence="3 5" id="KW-1133">Transmembrane helix</keyword>
<feature type="transmembrane region" description="Helical" evidence="5">
    <location>
        <begin position="175"/>
        <end position="197"/>
    </location>
</feature>
<evidence type="ECO:0000256" key="4">
    <source>
        <dbReference type="ARBA" id="ARBA00023136"/>
    </source>
</evidence>
<evidence type="ECO:0000256" key="1">
    <source>
        <dbReference type="ARBA" id="ARBA00004651"/>
    </source>
</evidence>
<proteinExistence type="predicted"/>
<dbReference type="InterPro" id="IPR020846">
    <property type="entry name" value="MFS_dom"/>
</dbReference>
<dbReference type="PROSITE" id="PS50850">
    <property type="entry name" value="MFS"/>
    <property type="match status" value="1"/>
</dbReference>
<dbReference type="Pfam" id="PF07690">
    <property type="entry name" value="MFS_1"/>
    <property type="match status" value="1"/>
</dbReference>
<feature type="transmembrane region" description="Helical" evidence="5">
    <location>
        <begin position="115"/>
        <end position="138"/>
    </location>
</feature>
<dbReference type="PANTHER" id="PTHR23501:SF197">
    <property type="entry name" value="COMD"/>
    <property type="match status" value="1"/>
</dbReference>
<feature type="transmembrane region" description="Helical" evidence="5">
    <location>
        <begin position="81"/>
        <end position="103"/>
    </location>
</feature>
<feature type="transmembrane region" description="Helical" evidence="5">
    <location>
        <begin position="338"/>
        <end position="362"/>
    </location>
</feature>
<feature type="transmembrane region" description="Helical" evidence="5">
    <location>
        <begin position="27"/>
        <end position="45"/>
    </location>
</feature>
<dbReference type="Proteomes" id="UP000469185">
    <property type="component" value="Unassembled WGS sequence"/>
</dbReference>
<feature type="transmembrane region" description="Helical" evidence="5">
    <location>
        <begin position="284"/>
        <end position="301"/>
    </location>
</feature>
<feature type="transmembrane region" description="Helical" evidence="5">
    <location>
        <begin position="209"/>
        <end position="228"/>
    </location>
</feature>
<dbReference type="GO" id="GO:0005886">
    <property type="term" value="C:plasma membrane"/>
    <property type="evidence" value="ECO:0007669"/>
    <property type="project" value="UniProtKB-SubCell"/>
</dbReference>
<evidence type="ECO:0000313" key="7">
    <source>
        <dbReference type="EMBL" id="NED97922.1"/>
    </source>
</evidence>
<evidence type="ECO:0000259" key="6">
    <source>
        <dbReference type="PROSITE" id="PS50850"/>
    </source>
</evidence>
<keyword evidence="4 5" id="KW-0472">Membrane</keyword>
<dbReference type="PANTHER" id="PTHR23501">
    <property type="entry name" value="MAJOR FACILITATOR SUPERFAMILY"/>
    <property type="match status" value="1"/>
</dbReference>
<dbReference type="GO" id="GO:0022857">
    <property type="term" value="F:transmembrane transporter activity"/>
    <property type="evidence" value="ECO:0007669"/>
    <property type="project" value="InterPro"/>
</dbReference>
<evidence type="ECO:0000313" key="8">
    <source>
        <dbReference type="Proteomes" id="UP000469185"/>
    </source>
</evidence>
<evidence type="ECO:0000256" key="5">
    <source>
        <dbReference type="SAM" id="Phobius"/>
    </source>
</evidence>
<dbReference type="AlphaFoldDB" id="A0A6N9YSG4"/>
<feature type="transmembrane region" description="Helical" evidence="5">
    <location>
        <begin position="144"/>
        <end position="163"/>
    </location>
</feature>
<comment type="caution">
    <text evidence="7">The sequence shown here is derived from an EMBL/GenBank/DDBJ whole genome shotgun (WGS) entry which is preliminary data.</text>
</comment>
<evidence type="ECO:0000256" key="3">
    <source>
        <dbReference type="ARBA" id="ARBA00022989"/>
    </source>
</evidence>